<name>A0AAI9EAI4_9PEZI</name>
<sequence length="325" mass="36536">MERCECGKCGPRICADNPYTYIPGPSQRLLVERGRKLIALAEQEEVAVPTHLLQEVQEVGKLWTRNSELIWLLRKGKVEVSVELADLAAEPIKLVDLPAEILQNIMYFTLDDVDVELRHCEGHCEGHYGHPRSPFHVSREASASRKLYTAALTQVMEVSSAMIDSGDPGGQDAWSWTSDRFFLEDKINHYKFAAIRHLNIRLNGEVFRVDMGFDVEAFHHTLNAVCPLLKTLSSVFVTLKTLHVTLNGGSWGSGVGLKNWPQLSATTEGQVVNLIDAMRGLHLRWAELAFLSSLCDELVDFRGLEAAKAAKWICRQTPEDRVFRL</sequence>
<evidence type="ECO:0000313" key="1">
    <source>
        <dbReference type="EMBL" id="CAK4005713.1"/>
    </source>
</evidence>
<keyword evidence="2" id="KW-1185">Reference proteome</keyword>
<proteinExistence type="predicted"/>
<accession>A0AAI9EAI4</accession>
<gene>
    <name evidence="1" type="ORF">LECACI_7A004296</name>
</gene>
<dbReference type="AlphaFoldDB" id="A0AAI9EAI4"/>
<reference evidence="1" key="1">
    <citation type="submission" date="2023-11" db="EMBL/GenBank/DDBJ databases">
        <authorList>
            <person name="Alioto T."/>
            <person name="Alioto T."/>
            <person name="Gomez Garrido J."/>
        </authorList>
    </citation>
    <scope>NUCLEOTIDE SEQUENCE</scope>
</reference>
<comment type="caution">
    <text evidence="1">The sequence shown here is derived from an EMBL/GenBank/DDBJ whole genome shotgun (WGS) entry which is preliminary data.</text>
</comment>
<dbReference type="EMBL" id="CAVMBE010000023">
    <property type="protein sequence ID" value="CAK4005713.1"/>
    <property type="molecule type" value="Genomic_DNA"/>
</dbReference>
<evidence type="ECO:0000313" key="2">
    <source>
        <dbReference type="Proteomes" id="UP001296104"/>
    </source>
</evidence>
<protein>
    <submittedName>
        <fullName evidence="1">Uncharacterized protein</fullName>
    </submittedName>
</protein>
<organism evidence="1 2">
    <name type="scientific">Lecanosticta acicola</name>
    <dbReference type="NCBI Taxonomy" id="111012"/>
    <lineage>
        <taxon>Eukaryota</taxon>
        <taxon>Fungi</taxon>
        <taxon>Dikarya</taxon>
        <taxon>Ascomycota</taxon>
        <taxon>Pezizomycotina</taxon>
        <taxon>Dothideomycetes</taxon>
        <taxon>Dothideomycetidae</taxon>
        <taxon>Mycosphaerellales</taxon>
        <taxon>Mycosphaerellaceae</taxon>
        <taxon>Lecanosticta</taxon>
    </lineage>
</organism>
<dbReference type="Proteomes" id="UP001296104">
    <property type="component" value="Unassembled WGS sequence"/>
</dbReference>